<proteinExistence type="predicted"/>
<dbReference type="Proteomes" id="UP000193642">
    <property type="component" value="Unassembled WGS sequence"/>
</dbReference>
<dbReference type="EMBL" id="MCGO01000052">
    <property type="protein sequence ID" value="ORY37095.1"/>
    <property type="molecule type" value="Genomic_DNA"/>
</dbReference>
<dbReference type="Pfam" id="PF01048">
    <property type="entry name" value="PNP_UDP_1"/>
    <property type="match status" value="1"/>
</dbReference>
<comment type="caution">
    <text evidence="2">The sequence shown here is derived from an EMBL/GenBank/DDBJ whole genome shotgun (WGS) entry which is preliminary data.</text>
</comment>
<evidence type="ECO:0000313" key="3">
    <source>
        <dbReference type="Proteomes" id="UP000193642"/>
    </source>
</evidence>
<dbReference type="PANTHER" id="PTHR43691:SF14">
    <property type="entry name" value="URIDINE PHOSPHORYLASE"/>
    <property type="match status" value="1"/>
</dbReference>
<evidence type="ECO:0000313" key="2">
    <source>
        <dbReference type="EMBL" id="ORY37095.1"/>
    </source>
</evidence>
<dbReference type="Gene3D" id="3.40.50.1580">
    <property type="entry name" value="Nucleoside phosphorylase domain"/>
    <property type="match status" value="1"/>
</dbReference>
<dbReference type="InterPro" id="IPR000845">
    <property type="entry name" value="Nucleoside_phosphorylase_d"/>
</dbReference>
<protein>
    <submittedName>
        <fullName evidence="2">Purine and uridine phosphorylase</fullName>
    </submittedName>
</protein>
<organism evidence="2 3">
    <name type="scientific">Rhizoclosmatium globosum</name>
    <dbReference type="NCBI Taxonomy" id="329046"/>
    <lineage>
        <taxon>Eukaryota</taxon>
        <taxon>Fungi</taxon>
        <taxon>Fungi incertae sedis</taxon>
        <taxon>Chytridiomycota</taxon>
        <taxon>Chytridiomycota incertae sedis</taxon>
        <taxon>Chytridiomycetes</taxon>
        <taxon>Chytridiales</taxon>
        <taxon>Chytriomycetaceae</taxon>
        <taxon>Rhizoclosmatium</taxon>
    </lineage>
</organism>
<evidence type="ECO:0000259" key="1">
    <source>
        <dbReference type="Pfam" id="PF01048"/>
    </source>
</evidence>
<dbReference type="OrthoDB" id="416752at2759"/>
<accession>A0A1Y2BSJ5</accession>
<dbReference type="CDD" id="cd17769">
    <property type="entry name" value="NP_TgUP-like"/>
    <property type="match status" value="1"/>
</dbReference>
<dbReference type="PANTHER" id="PTHR43691">
    <property type="entry name" value="URIDINE PHOSPHORYLASE"/>
    <property type="match status" value="1"/>
</dbReference>
<dbReference type="InterPro" id="IPR035994">
    <property type="entry name" value="Nucleoside_phosphorylase_sf"/>
</dbReference>
<sequence>MKFTNANFPLGDDGRTYHVGTKLGETANKILTVGDPARAKLIAQTHFDKDVPIKEVSSKRGFVTLTGAYKGVPVSIVAIGMGISMMDFFVREVRAVTEGPLDIIRFGSCGSISTDAKVGSLAVATDGSVCATRNYDHFTGSKKDAKSEPYHISQVVEANSELSNLLRDKIADAVGKKNVATGLNVTADSFYSSQARLDPRFADENQTLIETIHKRYPNAITLEMESYMLLHLAACSGKREDGSVDPALKIRAAACTMIFADRVGGAFISGPEATEKLEASGGKACLEALIGVKSSASPQKRKRGKDDE</sequence>
<gene>
    <name evidence="2" type="ORF">BCR33DRAFT_701337</name>
</gene>
<dbReference type="SUPFAM" id="SSF53167">
    <property type="entry name" value="Purine and uridine phosphorylases"/>
    <property type="match status" value="1"/>
</dbReference>
<dbReference type="GO" id="GO:0005829">
    <property type="term" value="C:cytosol"/>
    <property type="evidence" value="ECO:0007669"/>
    <property type="project" value="TreeGrafter"/>
</dbReference>
<dbReference type="GO" id="GO:0006218">
    <property type="term" value="P:uridine catabolic process"/>
    <property type="evidence" value="ECO:0007669"/>
    <property type="project" value="TreeGrafter"/>
</dbReference>
<name>A0A1Y2BSJ5_9FUNG</name>
<reference evidence="2 3" key="1">
    <citation type="submission" date="2016-07" db="EMBL/GenBank/DDBJ databases">
        <title>Pervasive Adenine N6-methylation of Active Genes in Fungi.</title>
        <authorList>
            <consortium name="DOE Joint Genome Institute"/>
            <person name="Mondo S.J."/>
            <person name="Dannebaum R.O."/>
            <person name="Kuo R.C."/>
            <person name="Labutti K."/>
            <person name="Haridas S."/>
            <person name="Kuo A."/>
            <person name="Salamov A."/>
            <person name="Ahrendt S.R."/>
            <person name="Lipzen A."/>
            <person name="Sullivan W."/>
            <person name="Andreopoulos W.B."/>
            <person name="Clum A."/>
            <person name="Lindquist E."/>
            <person name="Daum C."/>
            <person name="Ramamoorthy G.K."/>
            <person name="Gryganskyi A."/>
            <person name="Culley D."/>
            <person name="Magnuson J.K."/>
            <person name="James T.Y."/>
            <person name="O'Malley M.A."/>
            <person name="Stajich J.E."/>
            <person name="Spatafora J.W."/>
            <person name="Visel A."/>
            <person name="Grigoriev I.V."/>
        </authorList>
    </citation>
    <scope>NUCLEOTIDE SEQUENCE [LARGE SCALE GENOMIC DNA]</scope>
    <source>
        <strain evidence="2 3">JEL800</strain>
    </source>
</reference>
<feature type="domain" description="Nucleoside phosphorylase" evidence="1">
    <location>
        <begin position="30"/>
        <end position="237"/>
    </location>
</feature>
<dbReference type="AlphaFoldDB" id="A0A1Y2BSJ5"/>
<keyword evidence="3" id="KW-1185">Reference proteome</keyword>
<dbReference type="STRING" id="329046.A0A1Y2BSJ5"/>
<dbReference type="GO" id="GO:0004850">
    <property type="term" value="F:uridine phosphorylase activity"/>
    <property type="evidence" value="ECO:0007669"/>
    <property type="project" value="TreeGrafter"/>
</dbReference>